<comment type="caution">
    <text evidence="2">The sequence shown here is derived from an EMBL/GenBank/DDBJ whole genome shotgun (WGS) entry which is preliminary data.</text>
</comment>
<feature type="compositionally biased region" description="Basic residues" evidence="1">
    <location>
        <begin position="67"/>
        <end position="76"/>
    </location>
</feature>
<name>A0A8J3WMT6_9ACTN</name>
<organism evidence="2 3">
    <name type="scientific">Planobispora siamensis</name>
    <dbReference type="NCBI Taxonomy" id="936338"/>
    <lineage>
        <taxon>Bacteria</taxon>
        <taxon>Bacillati</taxon>
        <taxon>Actinomycetota</taxon>
        <taxon>Actinomycetes</taxon>
        <taxon>Streptosporangiales</taxon>
        <taxon>Streptosporangiaceae</taxon>
        <taxon>Planobispora</taxon>
    </lineage>
</organism>
<gene>
    <name evidence="2" type="ORF">Psi01_37960</name>
</gene>
<reference evidence="2 3" key="1">
    <citation type="submission" date="2021-01" db="EMBL/GenBank/DDBJ databases">
        <title>Whole genome shotgun sequence of Planobispora siamensis NBRC 107568.</title>
        <authorList>
            <person name="Komaki H."/>
            <person name="Tamura T."/>
        </authorList>
    </citation>
    <scope>NUCLEOTIDE SEQUENCE [LARGE SCALE GENOMIC DNA]</scope>
    <source>
        <strain evidence="2 3">NBRC 107568</strain>
    </source>
</reference>
<evidence type="ECO:0000256" key="1">
    <source>
        <dbReference type="SAM" id="MobiDB-lite"/>
    </source>
</evidence>
<dbReference type="EMBL" id="BOOJ01000031">
    <property type="protein sequence ID" value="GIH93166.1"/>
    <property type="molecule type" value="Genomic_DNA"/>
</dbReference>
<protein>
    <submittedName>
        <fullName evidence="2">Uncharacterized protein</fullName>
    </submittedName>
</protein>
<evidence type="ECO:0000313" key="2">
    <source>
        <dbReference type="EMBL" id="GIH93166.1"/>
    </source>
</evidence>
<evidence type="ECO:0000313" key="3">
    <source>
        <dbReference type="Proteomes" id="UP000619788"/>
    </source>
</evidence>
<dbReference type="AlphaFoldDB" id="A0A8J3WMT6"/>
<accession>A0A8J3WMT6</accession>
<feature type="region of interest" description="Disordered" evidence="1">
    <location>
        <begin position="13"/>
        <end position="76"/>
    </location>
</feature>
<proteinExistence type="predicted"/>
<sequence>MNREEAKMAVVFPTVPRDHSTLPHDGLSTAPTAFSPRPGHEPRAPYENAKAAVPEDRGRRPGDRHVSTGRRAPRNG</sequence>
<feature type="compositionally biased region" description="Basic and acidic residues" evidence="1">
    <location>
        <begin position="53"/>
        <end position="66"/>
    </location>
</feature>
<keyword evidence="3" id="KW-1185">Reference proteome</keyword>
<dbReference type="Proteomes" id="UP000619788">
    <property type="component" value="Unassembled WGS sequence"/>
</dbReference>